<dbReference type="Proteomes" id="UP000059672">
    <property type="component" value="Chromosome"/>
</dbReference>
<dbReference type="EMBL" id="CP013355">
    <property type="protein sequence ID" value="AMC11789.1"/>
    <property type="molecule type" value="Genomic_DNA"/>
</dbReference>
<protein>
    <submittedName>
        <fullName evidence="1">Uncharacterized protein</fullName>
    </submittedName>
</protein>
<sequence length="85" mass="9641">MNNNKIVKSVENVNSYNELKSDAIYHIGECMAVREQIIKNKNSVIIAKVNNLEIALCDNGKFEELLDNEIKQAGLCLENKPNNFM</sequence>
<organism evidence="1 2">
    <name type="scientific">Lutibacter profundi</name>
    <dbReference type="NCBI Taxonomy" id="1622118"/>
    <lineage>
        <taxon>Bacteria</taxon>
        <taxon>Pseudomonadati</taxon>
        <taxon>Bacteroidota</taxon>
        <taxon>Flavobacteriia</taxon>
        <taxon>Flavobacteriales</taxon>
        <taxon>Flavobacteriaceae</taxon>
        <taxon>Lutibacter</taxon>
    </lineage>
</organism>
<name>A0A0X8G874_9FLAO</name>
<evidence type="ECO:0000313" key="2">
    <source>
        <dbReference type="Proteomes" id="UP000059672"/>
    </source>
</evidence>
<reference evidence="2" key="1">
    <citation type="submission" date="2015-12" db="EMBL/GenBank/DDBJ databases">
        <title>Complete genome sequence of Lutibacter profundus strain LP1.</title>
        <authorList>
            <person name="Wissuwa J."/>
            <person name="Le Moine Bauer S."/>
            <person name="Stokke R."/>
            <person name="Dahle H."/>
            <person name="Steen I.H."/>
        </authorList>
    </citation>
    <scope>NUCLEOTIDE SEQUENCE [LARGE SCALE GENOMIC DNA]</scope>
    <source>
        <strain evidence="2">LP1</strain>
    </source>
</reference>
<gene>
    <name evidence="1" type="ORF">Lupro_11135</name>
</gene>
<dbReference type="RefSeq" id="WP_068210237.1">
    <property type="nucleotide sequence ID" value="NZ_CP013355.1"/>
</dbReference>
<evidence type="ECO:0000313" key="1">
    <source>
        <dbReference type="EMBL" id="AMC11789.1"/>
    </source>
</evidence>
<dbReference type="STRING" id="1622118.Lupro_11135"/>
<keyword evidence="2" id="KW-1185">Reference proteome</keyword>
<accession>A0A0X8G874</accession>
<dbReference type="AlphaFoldDB" id="A0A0X8G874"/>
<proteinExistence type="predicted"/>
<reference evidence="1 2" key="2">
    <citation type="journal article" date="2016" name="Int. J. Syst. Evol. Microbiol.">
        <title>Lutibacter profundi sp. nov., isolated from a deep-sea hydrothermal system on the Arctic Mid-Ocean Ridge and emended description of the genus Lutibacter.</title>
        <authorList>
            <person name="Le Moine Bauer S."/>
            <person name="Roalkvam I."/>
            <person name="Steen I.H."/>
            <person name="Dahle H."/>
        </authorList>
    </citation>
    <scope>NUCLEOTIDE SEQUENCE [LARGE SCALE GENOMIC DNA]</scope>
    <source>
        <strain evidence="1 2">LP1</strain>
    </source>
</reference>
<dbReference type="KEGG" id="lut:Lupro_11135"/>
<dbReference type="OrthoDB" id="9945849at2"/>